<comment type="caution">
    <text evidence="2">The sequence shown here is derived from an EMBL/GenBank/DDBJ whole genome shotgun (WGS) entry which is preliminary data.</text>
</comment>
<protein>
    <submittedName>
        <fullName evidence="2">Transposase IS200 family protein</fullName>
    </submittedName>
</protein>
<keyword evidence="3" id="KW-1185">Reference proteome</keyword>
<dbReference type="SUPFAM" id="SSF143422">
    <property type="entry name" value="Transposase IS200-like"/>
    <property type="match status" value="1"/>
</dbReference>
<evidence type="ECO:0000313" key="3">
    <source>
        <dbReference type="Proteomes" id="UP000253426"/>
    </source>
</evidence>
<dbReference type="PANTHER" id="PTHR36966:SF1">
    <property type="entry name" value="REP-ASSOCIATED TYROSINE TRANSPOSASE"/>
    <property type="match status" value="1"/>
</dbReference>
<dbReference type="GO" id="GO:0043565">
    <property type="term" value="F:sequence-specific DNA binding"/>
    <property type="evidence" value="ECO:0007669"/>
    <property type="project" value="TreeGrafter"/>
</dbReference>
<dbReference type="RefSeq" id="WP_170157509.1">
    <property type="nucleotide sequence ID" value="NZ_QNRR01000016.1"/>
</dbReference>
<dbReference type="Gene3D" id="3.30.70.1290">
    <property type="entry name" value="Transposase IS200-like"/>
    <property type="match status" value="1"/>
</dbReference>
<dbReference type="InterPro" id="IPR002686">
    <property type="entry name" value="Transposase_17"/>
</dbReference>
<dbReference type="Proteomes" id="UP000253426">
    <property type="component" value="Unassembled WGS sequence"/>
</dbReference>
<feature type="domain" description="Transposase IS200-like" evidence="1">
    <location>
        <begin position="27"/>
        <end position="202"/>
    </location>
</feature>
<proteinExistence type="predicted"/>
<evidence type="ECO:0000313" key="2">
    <source>
        <dbReference type="EMBL" id="RBP36617.1"/>
    </source>
</evidence>
<sequence>MADSAFSFFDPVEPITITRGHLPHWDQTGATYFITWRTLDSLPLPVWNKLLSLRAAWLRTHKIDAQDPEWRWHFEHLSKAPRLEFARLFSTNLDMELDACHGACLLRRAELARIVADSLHHFEGARYTLGDYIIMPNHVHLLVGGMERNTMLAQMKSWKRWTSREINRHVGRSGRLWQDEGFDHLVRSEAAFKRFRRYMAENPVKAKLRPSEYLHWVRPD</sequence>
<dbReference type="Pfam" id="PF01797">
    <property type="entry name" value="Y1_Tnp"/>
    <property type="match status" value="1"/>
</dbReference>
<dbReference type="GO" id="GO:0004803">
    <property type="term" value="F:transposase activity"/>
    <property type="evidence" value="ECO:0007669"/>
    <property type="project" value="InterPro"/>
</dbReference>
<dbReference type="GO" id="GO:0006313">
    <property type="term" value="P:DNA transposition"/>
    <property type="evidence" value="ECO:0007669"/>
    <property type="project" value="InterPro"/>
</dbReference>
<dbReference type="SMART" id="SM01321">
    <property type="entry name" value="Y1_Tnp"/>
    <property type="match status" value="1"/>
</dbReference>
<accession>A0A366H6P7</accession>
<dbReference type="PANTHER" id="PTHR36966">
    <property type="entry name" value="REP-ASSOCIATED TYROSINE TRANSPOSASE"/>
    <property type="match status" value="1"/>
</dbReference>
<dbReference type="InterPro" id="IPR052715">
    <property type="entry name" value="RAYT_transposase"/>
</dbReference>
<organism evidence="2 3">
    <name type="scientific">Roseimicrobium gellanilyticum</name>
    <dbReference type="NCBI Taxonomy" id="748857"/>
    <lineage>
        <taxon>Bacteria</taxon>
        <taxon>Pseudomonadati</taxon>
        <taxon>Verrucomicrobiota</taxon>
        <taxon>Verrucomicrobiia</taxon>
        <taxon>Verrucomicrobiales</taxon>
        <taxon>Verrucomicrobiaceae</taxon>
        <taxon>Roseimicrobium</taxon>
    </lineage>
</organism>
<reference evidence="2 3" key="1">
    <citation type="submission" date="2018-06" db="EMBL/GenBank/DDBJ databases">
        <title>Genomic Encyclopedia of Type Strains, Phase IV (KMG-IV): sequencing the most valuable type-strain genomes for metagenomic binning, comparative biology and taxonomic classification.</title>
        <authorList>
            <person name="Goeker M."/>
        </authorList>
    </citation>
    <scope>NUCLEOTIDE SEQUENCE [LARGE SCALE GENOMIC DNA]</scope>
    <source>
        <strain evidence="2 3">DSM 25532</strain>
    </source>
</reference>
<evidence type="ECO:0000259" key="1">
    <source>
        <dbReference type="SMART" id="SM01321"/>
    </source>
</evidence>
<gene>
    <name evidence="2" type="ORF">DES53_11656</name>
</gene>
<dbReference type="EMBL" id="QNRR01000016">
    <property type="protein sequence ID" value="RBP36617.1"/>
    <property type="molecule type" value="Genomic_DNA"/>
</dbReference>
<name>A0A366H6P7_9BACT</name>
<dbReference type="InterPro" id="IPR036515">
    <property type="entry name" value="Transposase_17_sf"/>
</dbReference>
<dbReference type="AlphaFoldDB" id="A0A366H6P7"/>